<accession>A0AAJ2RWT1</accession>
<proteinExistence type="predicted"/>
<reference evidence="1" key="1">
    <citation type="submission" date="2023-11" db="EMBL/GenBank/DDBJ databases">
        <title>Scandinavium wanjuensis sp. nov., isolated from lettuce South Korea.</title>
        <authorList>
            <person name="Park J."/>
            <person name="Park S."/>
            <person name="Oh K.K."/>
            <person name="Cho G.S."/>
            <person name="Franz C.M.A.P."/>
        </authorList>
    </citation>
    <scope>NUCLEOTIDE SEQUENCE</scope>
    <source>
        <strain evidence="1">V105_12</strain>
    </source>
</reference>
<dbReference type="Proteomes" id="UP001282336">
    <property type="component" value="Unassembled WGS sequence"/>
</dbReference>
<sequence>MSNLNAFLSVCQPEKAVLSQQLLTHMAAKQKPKSLTLGWSEQEGIELGFD</sequence>
<comment type="caution">
    <text evidence="1">The sequence shown here is derived from an EMBL/GenBank/DDBJ whole genome shotgun (WGS) entry which is preliminary data.</text>
</comment>
<dbReference type="AlphaFoldDB" id="A0AAJ2RWT1"/>
<evidence type="ECO:0000313" key="1">
    <source>
        <dbReference type="EMBL" id="MDX6030166.1"/>
    </source>
</evidence>
<dbReference type="RefSeq" id="WP_319626784.1">
    <property type="nucleotide sequence ID" value="NZ_JAWXRB010000001.1"/>
</dbReference>
<organism evidence="1 2">
    <name type="scientific">Scandinavium lactucae</name>
    <dbReference type="NCBI Taxonomy" id="3095028"/>
    <lineage>
        <taxon>Bacteria</taxon>
        <taxon>Pseudomonadati</taxon>
        <taxon>Pseudomonadota</taxon>
        <taxon>Gammaproteobacteria</taxon>
        <taxon>Enterobacterales</taxon>
        <taxon>Enterobacteriaceae</taxon>
        <taxon>Scandinavium</taxon>
    </lineage>
</organism>
<name>A0AAJ2RWT1_9ENTR</name>
<gene>
    <name evidence="1" type="ORF">SIL20_01380</name>
</gene>
<evidence type="ECO:0000313" key="2">
    <source>
        <dbReference type="Proteomes" id="UP001282336"/>
    </source>
</evidence>
<protein>
    <submittedName>
        <fullName evidence="1">Uncharacterized protein</fullName>
    </submittedName>
</protein>
<dbReference type="EMBL" id="JAWXRC010000017">
    <property type="protein sequence ID" value="MDX6030166.1"/>
    <property type="molecule type" value="Genomic_DNA"/>
</dbReference>